<reference evidence="1" key="1">
    <citation type="journal article" date="2021" name="Microb. Physiol.">
        <title>Proteogenomic Insights into the Physiology of Marine, Sulfate-Reducing, Filamentous Desulfonema limicola and Desulfonema magnum.</title>
        <authorList>
            <person name="Schnaars V."/>
            <person name="Wohlbrand L."/>
            <person name="Scheve S."/>
            <person name="Hinrichs C."/>
            <person name="Reinhardt R."/>
            <person name="Rabus R."/>
        </authorList>
    </citation>
    <scope>NUCLEOTIDE SEQUENCE</scope>
    <source>
        <strain evidence="1">4be13</strain>
    </source>
</reference>
<dbReference type="EMBL" id="CP061800">
    <property type="protein sequence ID" value="QTA92131.1"/>
    <property type="molecule type" value="Genomic_DNA"/>
</dbReference>
<gene>
    <name evidence="1" type="ORF">dnm_082070</name>
</gene>
<protein>
    <submittedName>
        <fullName evidence="1">Uncharacterized protein</fullName>
    </submittedName>
</protein>
<evidence type="ECO:0000313" key="2">
    <source>
        <dbReference type="Proteomes" id="UP000663722"/>
    </source>
</evidence>
<dbReference type="Proteomes" id="UP000663722">
    <property type="component" value="Chromosome"/>
</dbReference>
<sequence>MLRFIRLNPIHDYLFSNPAQFFSPVDYYFLNRYKQHIRKV</sequence>
<dbReference type="AlphaFoldDB" id="A0A975BUR9"/>
<name>A0A975BUR9_9BACT</name>
<evidence type="ECO:0000313" key="1">
    <source>
        <dbReference type="EMBL" id="QTA92131.1"/>
    </source>
</evidence>
<dbReference type="KEGG" id="dmm:dnm_082070"/>
<accession>A0A975BUR9</accession>
<keyword evidence="2" id="KW-1185">Reference proteome</keyword>
<organism evidence="1 2">
    <name type="scientific">Desulfonema magnum</name>
    <dbReference type="NCBI Taxonomy" id="45655"/>
    <lineage>
        <taxon>Bacteria</taxon>
        <taxon>Pseudomonadati</taxon>
        <taxon>Thermodesulfobacteriota</taxon>
        <taxon>Desulfobacteria</taxon>
        <taxon>Desulfobacterales</taxon>
        <taxon>Desulfococcaceae</taxon>
        <taxon>Desulfonema</taxon>
    </lineage>
</organism>
<proteinExistence type="predicted"/>